<evidence type="ECO:0000259" key="2">
    <source>
        <dbReference type="Pfam" id="PF00582"/>
    </source>
</evidence>
<dbReference type="Pfam" id="PF00582">
    <property type="entry name" value="Usp"/>
    <property type="match status" value="1"/>
</dbReference>
<dbReference type="EMBL" id="JBHLTQ010000004">
    <property type="protein sequence ID" value="MFC0604766.1"/>
    <property type="molecule type" value="Genomic_DNA"/>
</dbReference>
<feature type="domain" description="UspA" evidence="2">
    <location>
        <begin position="1"/>
        <end position="123"/>
    </location>
</feature>
<feature type="coiled-coil region" evidence="1">
    <location>
        <begin position="187"/>
        <end position="214"/>
    </location>
</feature>
<name>A0ABV6QBK8_9FLAO</name>
<accession>A0ABV6QBK8</accession>
<organism evidence="3 4">
    <name type="scientific">Winogradskyella pulchriflava</name>
    <dbReference type="NCBI Taxonomy" id="1110688"/>
    <lineage>
        <taxon>Bacteria</taxon>
        <taxon>Pseudomonadati</taxon>
        <taxon>Bacteroidota</taxon>
        <taxon>Flavobacteriia</taxon>
        <taxon>Flavobacteriales</taxon>
        <taxon>Flavobacteriaceae</taxon>
        <taxon>Winogradskyella</taxon>
    </lineage>
</organism>
<dbReference type="RefSeq" id="WP_386062955.1">
    <property type="nucleotide sequence ID" value="NZ_JBHLTQ010000004.1"/>
</dbReference>
<sequence>MKKILIPTDFSQNSCQTVDYITRLFKNENCEFYFLNTYVYEASDLNAIEMLQADDDWFEKPKADSLEQLGKLVSHYTLQPNNQRHSFYAISEGVSLEEGIKKNIDKIGIDMVVLTSMGSNSIKPSTKDILEKIRSCPILIVPPHATASNGINLTIATDIQEKINTSEIEQFIKTLENTNTEINVLVLKEQNTLSTKAKDNLENLLEKLKHFSNNTIGLEFVKPTCRLSEYAVSHTNEIMCLVDKKPDLFRKIGLVKSKILSKLKKINTSTVLTVHQ</sequence>
<comment type="caution">
    <text evidence="3">The sequence shown here is derived from an EMBL/GenBank/DDBJ whole genome shotgun (WGS) entry which is preliminary data.</text>
</comment>
<evidence type="ECO:0000313" key="4">
    <source>
        <dbReference type="Proteomes" id="UP001589832"/>
    </source>
</evidence>
<evidence type="ECO:0000256" key="1">
    <source>
        <dbReference type="SAM" id="Coils"/>
    </source>
</evidence>
<keyword evidence="1" id="KW-0175">Coiled coil</keyword>
<dbReference type="InterPro" id="IPR006016">
    <property type="entry name" value="UspA"/>
</dbReference>
<dbReference type="CDD" id="cd00293">
    <property type="entry name" value="USP-like"/>
    <property type="match status" value="1"/>
</dbReference>
<dbReference type="InterPro" id="IPR014729">
    <property type="entry name" value="Rossmann-like_a/b/a_fold"/>
</dbReference>
<reference evidence="3 4" key="1">
    <citation type="submission" date="2024-09" db="EMBL/GenBank/DDBJ databases">
        <authorList>
            <person name="Sun Q."/>
            <person name="Mori K."/>
        </authorList>
    </citation>
    <scope>NUCLEOTIDE SEQUENCE [LARGE SCALE GENOMIC DNA]</scope>
    <source>
        <strain evidence="3 4">NCAIM B.02481</strain>
    </source>
</reference>
<evidence type="ECO:0000313" key="3">
    <source>
        <dbReference type="EMBL" id="MFC0604766.1"/>
    </source>
</evidence>
<dbReference type="SUPFAM" id="SSF52402">
    <property type="entry name" value="Adenine nucleotide alpha hydrolases-like"/>
    <property type="match status" value="1"/>
</dbReference>
<keyword evidence="4" id="KW-1185">Reference proteome</keyword>
<dbReference type="Gene3D" id="3.40.50.620">
    <property type="entry name" value="HUPs"/>
    <property type="match status" value="1"/>
</dbReference>
<dbReference type="Proteomes" id="UP001589832">
    <property type="component" value="Unassembled WGS sequence"/>
</dbReference>
<gene>
    <name evidence="3" type="ORF">ACFFGA_09385</name>
</gene>
<proteinExistence type="predicted"/>
<protein>
    <submittedName>
        <fullName evidence="3">Universal stress protein</fullName>
    </submittedName>
</protein>